<dbReference type="PANTHER" id="PTHR12761">
    <property type="entry name" value="HERMANSKY-PUDLAK SYNDROME PROTEIN 1"/>
    <property type="match status" value="1"/>
</dbReference>
<reference evidence="4" key="1">
    <citation type="submission" date="2022-03" db="EMBL/GenBank/DDBJ databases">
        <authorList>
            <person name="Martin C."/>
        </authorList>
    </citation>
    <scope>NUCLEOTIDE SEQUENCE</scope>
</reference>
<accession>A0A8J1XE65</accession>
<dbReference type="GO" id="GO:0016192">
    <property type="term" value="P:vesicle-mediated transport"/>
    <property type="evidence" value="ECO:0007669"/>
    <property type="project" value="InterPro"/>
</dbReference>
<protein>
    <submittedName>
        <fullName evidence="4">Uncharacterized protein</fullName>
    </submittedName>
</protein>
<dbReference type="InterPro" id="IPR043972">
    <property type="entry name" value="FUZ/MON1/HPS1_longin_1"/>
</dbReference>
<dbReference type="Pfam" id="PF19038">
    <property type="entry name" value="Fuz_longin_3"/>
    <property type="match status" value="1"/>
</dbReference>
<dbReference type="Proteomes" id="UP000749559">
    <property type="component" value="Unassembled WGS sequence"/>
</dbReference>
<comment type="caution">
    <text evidence="4">The sequence shown here is derived from an EMBL/GenBank/DDBJ whole genome shotgun (WGS) entry which is preliminary data.</text>
</comment>
<dbReference type="GO" id="GO:0031085">
    <property type="term" value="C:BLOC-3 complex"/>
    <property type="evidence" value="ECO:0007669"/>
    <property type="project" value="TreeGrafter"/>
</dbReference>
<evidence type="ECO:0000259" key="3">
    <source>
        <dbReference type="Pfam" id="PF19038"/>
    </source>
</evidence>
<dbReference type="PANTHER" id="PTHR12761:SF1">
    <property type="entry name" value="BLOC-3 COMPLEX MEMBER HPS1"/>
    <property type="match status" value="1"/>
</dbReference>
<evidence type="ECO:0000259" key="2">
    <source>
        <dbReference type="Pfam" id="PF19036"/>
    </source>
</evidence>
<feature type="compositionally biased region" description="Polar residues" evidence="1">
    <location>
        <begin position="343"/>
        <end position="361"/>
    </location>
</feature>
<dbReference type="AlphaFoldDB" id="A0A8J1XE65"/>
<evidence type="ECO:0000313" key="5">
    <source>
        <dbReference type="Proteomes" id="UP000749559"/>
    </source>
</evidence>
<dbReference type="Pfam" id="PF19036">
    <property type="entry name" value="Fuz_longin_1"/>
    <property type="match status" value="1"/>
</dbReference>
<dbReference type="InterPro" id="IPR043970">
    <property type="entry name" value="FUZ/MON1/HPS1_longin_3"/>
</dbReference>
<evidence type="ECO:0000256" key="1">
    <source>
        <dbReference type="SAM" id="MobiDB-lite"/>
    </source>
</evidence>
<evidence type="ECO:0000313" key="4">
    <source>
        <dbReference type="EMBL" id="CAH1785067.1"/>
    </source>
</evidence>
<dbReference type="EMBL" id="CAIIXF020000005">
    <property type="protein sequence ID" value="CAH1785067.1"/>
    <property type="molecule type" value="Genomic_DNA"/>
</dbReference>
<feature type="region of interest" description="Disordered" evidence="1">
    <location>
        <begin position="339"/>
        <end position="361"/>
    </location>
</feature>
<name>A0A8J1XE65_OWEFU</name>
<dbReference type="OrthoDB" id="10255234at2759"/>
<organism evidence="4 5">
    <name type="scientific">Owenia fusiformis</name>
    <name type="common">Polychaete worm</name>
    <dbReference type="NCBI Taxonomy" id="6347"/>
    <lineage>
        <taxon>Eukaryota</taxon>
        <taxon>Metazoa</taxon>
        <taxon>Spiralia</taxon>
        <taxon>Lophotrochozoa</taxon>
        <taxon>Annelida</taxon>
        <taxon>Polychaeta</taxon>
        <taxon>Sedentaria</taxon>
        <taxon>Canalipalpata</taxon>
        <taxon>Sabellida</taxon>
        <taxon>Oweniida</taxon>
        <taxon>Oweniidae</taxon>
        <taxon>Owenia</taxon>
    </lineage>
</organism>
<feature type="domain" description="FUZ/MON1/HPS1 third Longin" evidence="3">
    <location>
        <begin position="609"/>
        <end position="763"/>
    </location>
</feature>
<sequence>MKGVIVFSQENVDVLFLWTDDPFRLHINKQAASKGMIETSQIEGAIDPNILVQLMLPLVASQISMINHLKNPYSSIRLENGITFILKQFEDQIYIGVNGDDDEDETMMHRKLLVFHRLVTFLYGPDTAAIHPDHSNERLCRWNFLSDLLETWIRLAEEEQCFLVEAIERLHVNASLNAKCIELLETVVTQAKTMDRQVQHALLLVNCKLLALYSIRNSSELQAADILLKILLVQQMFPRRRTLEDLFSVSFRSPRPLSNQAEHTAPVDIKKVYTYESALSNMENSSTDSEQEQYFSSRSTPMSPAKREGPSDVPWETDEANPDQAHVKKLTTDVAKEDFNALKASTPTSKGTTQDPMNTDVLSPIHLDTDSLQMADSSIDDATALSPSYQDDGDYKTKVVFIRSQNCQYSPHQLHCLHITPGIVLVLVSEMPHCKKATLICQMLAVLKAILQGNRHDIGSGKPAYDMIDSNIRKLSEALKKAKGFEKRLRELSGRWDLCKKHGILIHLEENKAEMIPVLENNVNATYKSLLQLFRKLYLNSPANLDPDLHDNMLFIQKMMQQHLRDYTDYLVVKAQRNITMTTYPFCCTIEVTWLKTECVRSYQEDFPGLVHFIYVDRMTNQITVPSINVSADDPESDMERGDMGKVLKKKVWEMVHWMQRKLQNGITSMGLQEGDFHYSYFVWFEDPTGHSLSVQHPFHGNPNSIPPGILAGNFYRGLVRQCFPSAVQRTVHCYELICMHMGQVTPEFALEQSKKLSNHLWQTSGEAQAPISLLS</sequence>
<proteinExistence type="predicted"/>
<feature type="compositionally biased region" description="Polar residues" evidence="1">
    <location>
        <begin position="281"/>
        <end position="302"/>
    </location>
</feature>
<feature type="domain" description="FUZ/MON1/HPS1 first Longin" evidence="2">
    <location>
        <begin position="2"/>
        <end position="152"/>
    </location>
</feature>
<gene>
    <name evidence="4" type="ORF">OFUS_LOCUS11174</name>
</gene>
<dbReference type="InterPro" id="IPR026053">
    <property type="entry name" value="HPS1"/>
</dbReference>
<feature type="region of interest" description="Disordered" evidence="1">
    <location>
        <begin position="281"/>
        <end position="324"/>
    </location>
</feature>
<keyword evidence="5" id="KW-1185">Reference proteome</keyword>
<dbReference type="GO" id="GO:0005085">
    <property type="term" value="F:guanyl-nucleotide exchange factor activity"/>
    <property type="evidence" value="ECO:0007669"/>
    <property type="project" value="TreeGrafter"/>
</dbReference>